<dbReference type="AlphaFoldDB" id="A0A383UP85"/>
<dbReference type="VEuPathDB" id="FungiDB:BLGHR1_12159"/>
<feature type="domain" description="Fungal-type protein kinase" evidence="1">
    <location>
        <begin position="300"/>
        <end position="499"/>
    </location>
</feature>
<feature type="domain" description="Fungal-type protein kinase" evidence="1">
    <location>
        <begin position="159"/>
        <end position="298"/>
    </location>
</feature>
<dbReference type="SUPFAM" id="SSF56112">
    <property type="entry name" value="Protein kinase-like (PK-like)"/>
    <property type="match status" value="1"/>
</dbReference>
<protein>
    <recommendedName>
        <fullName evidence="1">Fungal-type protein kinase domain-containing protein</fullName>
    </recommendedName>
</protein>
<reference evidence="2 3" key="1">
    <citation type="submission" date="2017-11" db="EMBL/GenBank/DDBJ databases">
        <authorList>
            <person name="Kracher B."/>
        </authorList>
    </citation>
    <scope>NUCLEOTIDE SEQUENCE [LARGE SCALE GENOMIC DNA]</scope>
    <source>
        <strain evidence="2 3">RACE1</strain>
    </source>
</reference>
<dbReference type="InterPro" id="IPR011009">
    <property type="entry name" value="Kinase-like_dom_sf"/>
</dbReference>
<dbReference type="Pfam" id="PF17667">
    <property type="entry name" value="Pkinase_fungal"/>
    <property type="match status" value="2"/>
</dbReference>
<name>A0A383UP85_BLUHO</name>
<evidence type="ECO:0000259" key="1">
    <source>
        <dbReference type="Pfam" id="PF17667"/>
    </source>
</evidence>
<dbReference type="EMBL" id="UNSH01000036">
    <property type="protein sequence ID" value="SZF01395.1"/>
    <property type="molecule type" value="Genomic_DNA"/>
</dbReference>
<accession>A0A383UP85</accession>
<evidence type="ECO:0000313" key="2">
    <source>
        <dbReference type="EMBL" id="SZF01395.1"/>
    </source>
</evidence>
<gene>
    <name evidence="2" type="ORF">BLGHR1_12159</name>
</gene>
<organism evidence="2 3">
    <name type="scientific">Blumeria hordei</name>
    <name type="common">Barley powdery mildew</name>
    <name type="synonym">Blumeria graminis f. sp. hordei</name>
    <dbReference type="NCBI Taxonomy" id="2867405"/>
    <lineage>
        <taxon>Eukaryota</taxon>
        <taxon>Fungi</taxon>
        <taxon>Dikarya</taxon>
        <taxon>Ascomycota</taxon>
        <taxon>Pezizomycotina</taxon>
        <taxon>Leotiomycetes</taxon>
        <taxon>Erysiphales</taxon>
        <taxon>Erysiphaceae</taxon>
        <taxon>Blumeria</taxon>
    </lineage>
</organism>
<dbReference type="PANTHER" id="PTHR38248">
    <property type="entry name" value="FUNK1 6"/>
    <property type="match status" value="1"/>
</dbReference>
<dbReference type="InterPro" id="IPR040976">
    <property type="entry name" value="Pkinase_fungal"/>
</dbReference>
<dbReference type="Gene3D" id="1.10.510.10">
    <property type="entry name" value="Transferase(Phosphotransferase) domain 1"/>
    <property type="match status" value="1"/>
</dbReference>
<dbReference type="Proteomes" id="UP000275772">
    <property type="component" value="Unassembled WGS sequence"/>
</dbReference>
<dbReference type="PANTHER" id="PTHR38248:SF2">
    <property type="entry name" value="FUNK1 11"/>
    <property type="match status" value="1"/>
</dbReference>
<evidence type="ECO:0000313" key="3">
    <source>
        <dbReference type="Proteomes" id="UP000275772"/>
    </source>
</evidence>
<sequence>MFTRLYLFIHESNDDSNYRELGTLLHEVSTGINQGKLPLTRFSPLAEAIESDSEEQIILKIAFEITLANPPEPTQTQPSNPLLLPKPSHINLLRNISESKDNNENITSLTVKLRNELQDNVTTCIKNMWTVFFEVGSGQLTGSENPRQLDFLIKSIDLPLDAVTDWKDIGVIGEFSVQSVDSARKENFEKLTRYAREIFSSQPLRRFLHGFCLYKTDLELWLFDRSGAYSTGFMSIRDSQEYLVRAISSYILMSKDELGFDNTIKEKNGVCFVQVKKEGSKSSRKFRINPVPIIRPRTLDAEVKLLKDPKGVEGVVEYVMYDKIWQIKNHVQKLDFSGAIEWSLAGKNKYISKGSGPQKPSLQPFQRDRHLTRLVVTPRGYSLRCSRTILEFLVVLRDCIVAHRPLYSEKKILHCDISEGNIVFLRSEGDNSIQGMLIDLDYAVSLNDDQKNNDNSLLKGTMKFMALERLEIAKREGRTIQCTYRHDLESFFYVFLVGCIEFERKYESMEALEIQEWSTNNINHNYAMKHTCTTNFEGLILKMFSDSFLELKILARKLRNALFGESLLELRTPDNPNPMYEGKIEAFNNTIEQIRGKINLRQYDLAGHICSILANKFSIH</sequence>
<proteinExistence type="predicted"/>